<dbReference type="InterPro" id="IPR005288">
    <property type="entry name" value="NadB"/>
</dbReference>
<evidence type="ECO:0000256" key="4">
    <source>
        <dbReference type="ARBA" id="ARBA00012173"/>
    </source>
</evidence>
<dbReference type="EMBL" id="JBEPLW010000003">
    <property type="protein sequence ID" value="MET3574974.1"/>
    <property type="molecule type" value="Genomic_DNA"/>
</dbReference>
<evidence type="ECO:0000313" key="15">
    <source>
        <dbReference type="Proteomes" id="UP001549099"/>
    </source>
</evidence>
<keyword evidence="15" id="KW-1185">Reference proteome</keyword>
<evidence type="ECO:0000259" key="12">
    <source>
        <dbReference type="Pfam" id="PF00890"/>
    </source>
</evidence>
<dbReference type="Pfam" id="PF00890">
    <property type="entry name" value="FAD_binding_2"/>
    <property type="match status" value="1"/>
</dbReference>
<dbReference type="SUPFAM" id="SSF51905">
    <property type="entry name" value="FAD/NAD(P)-binding domain"/>
    <property type="match status" value="1"/>
</dbReference>
<dbReference type="InterPro" id="IPR003953">
    <property type="entry name" value="FAD-dep_OxRdtase_2_FAD-bd"/>
</dbReference>
<evidence type="ECO:0000256" key="1">
    <source>
        <dbReference type="ARBA" id="ARBA00001974"/>
    </source>
</evidence>
<evidence type="ECO:0000256" key="6">
    <source>
        <dbReference type="ARBA" id="ARBA00022630"/>
    </source>
</evidence>
<gene>
    <name evidence="14" type="ORF">ABID49_000858</name>
</gene>
<keyword evidence="6" id="KW-0285">Flavoprotein</keyword>
<evidence type="ECO:0000256" key="10">
    <source>
        <dbReference type="ARBA" id="ARBA00030386"/>
    </source>
</evidence>
<evidence type="ECO:0000259" key="13">
    <source>
        <dbReference type="Pfam" id="PF02910"/>
    </source>
</evidence>
<evidence type="ECO:0000256" key="9">
    <source>
        <dbReference type="ARBA" id="ARBA00023002"/>
    </source>
</evidence>
<sequence length="563" mass="62840">MNIQRIIETDVLIAGSGLAGIKSAKELAEEGHKVLLVTKTKVASGSSFFPLKASLGTQVTKDRADEQVFLGDIEQLSRGMHRRDLAEMYVREIPDRVKEYPEIGVDAKKLHGERKACFAPNARDIYLLSDWDKIRGNVRGIFSEFDNLRVMERTIVLTVLEDSGRVAGVVLLDPDNELVLVRCKAAILATGGFGSIYKHNLNPNDVDGSGHILALEAGAELVNMEFIQFIPGITSPKYKTLFGEHTLTYCQDIIGPDGKSLLDPELPMDLTKRECLDIRSTHGPFTHSLPSKHFDIAMMRRIIETGNEDGFRLQYDPAIYENEEEFYTVYLDWLKERGIDLAKDEIRIAPFAHASNGGVFIDTKGRTGVDGLYVIGELSCNIEGANRLGGNSTGACMVFGKRAADDCGRYVRQADPGRTDEEAAETRLSDMFGSAVLFTDEQAETAAEHARHAVERIREVLWYNANVVRSEERLAAAREEIRLLGKTVDTGVLFSRPELRKLAVRARNFLKLSDVLLLAMSERRESRGAHYREDFPEENPAFGRRLFVSLDEDGQPVAEFRAQ</sequence>
<dbReference type="Gene3D" id="3.90.700.10">
    <property type="entry name" value="Succinate dehydrogenase/fumarate reductase flavoprotein, catalytic domain"/>
    <property type="match status" value="1"/>
</dbReference>
<dbReference type="Proteomes" id="UP001549099">
    <property type="component" value="Unassembled WGS sequence"/>
</dbReference>
<dbReference type="EC" id="1.4.3.16" evidence="4"/>
<dbReference type="InterPro" id="IPR036188">
    <property type="entry name" value="FAD/NAD-bd_sf"/>
</dbReference>
<dbReference type="InterPro" id="IPR027477">
    <property type="entry name" value="Succ_DH/fumarate_Rdtase_cat_sf"/>
</dbReference>
<comment type="catalytic activity">
    <reaction evidence="11">
        <text>L-aspartate + O2 = iminosuccinate + H2O2</text>
        <dbReference type="Rhea" id="RHEA:25876"/>
        <dbReference type="ChEBI" id="CHEBI:15379"/>
        <dbReference type="ChEBI" id="CHEBI:16240"/>
        <dbReference type="ChEBI" id="CHEBI:29991"/>
        <dbReference type="ChEBI" id="CHEBI:77875"/>
        <dbReference type="EC" id="1.4.3.16"/>
    </reaction>
    <physiologicalReaction direction="left-to-right" evidence="11">
        <dbReference type="Rhea" id="RHEA:25877"/>
    </physiologicalReaction>
</comment>
<name>A0ABV2G9Z0_9BACL</name>
<evidence type="ECO:0000313" key="14">
    <source>
        <dbReference type="EMBL" id="MET3574974.1"/>
    </source>
</evidence>
<feature type="domain" description="Fumarate reductase/succinate dehydrogenase flavoprotein-like C-terminal" evidence="13">
    <location>
        <begin position="456"/>
        <end position="539"/>
    </location>
</feature>
<reference evidence="14 15" key="1">
    <citation type="submission" date="2024-06" db="EMBL/GenBank/DDBJ databases">
        <title>Genomic Encyclopedia of Type Strains, Phase IV (KMG-IV): sequencing the most valuable type-strain genomes for metagenomic binning, comparative biology and taxonomic classification.</title>
        <authorList>
            <person name="Goeker M."/>
        </authorList>
    </citation>
    <scope>NUCLEOTIDE SEQUENCE [LARGE SCALE GENOMIC DNA]</scope>
    <source>
        <strain evidence="14 15">DSM 26128</strain>
    </source>
</reference>
<keyword evidence="8" id="KW-0274">FAD</keyword>
<protein>
    <recommendedName>
        <fullName evidence="5">L-aspartate oxidase</fullName>
        <ecNumber evidence="4">1.4.3.16</ecNumber>
    </recommendedName>
    <alternativeName>
        <fullName evidence="10">Quinolinate synthase B</fullName>
    </alternativeName>
</protein>
<proteinExistence type="inferred from homology"/>
<comment type="caution">
    <text evidence="14">The sequence shown here is derived from an EMBL/GenBank/DDBJ whole genome shotgun (WGS) entry which is preliminary data.</text>
</comment>
<dbReference type="PRINTS" id="PR00368">
    <property type="entry name" value="FADPNR"/>
</dbReference>
<evidence type="ECO:0000256" key="3">
    <source>
        <dbReference type="ARBA" id="ARBA00008562"/>
    </source>
</evidence>
<organism evidence="14 15">
    <name type="scientific">Bhargavaea ullalensis</name>
    <dbReference type="NCBI Taxonomy" id="1265685"/>
    <lineage>
        <taxon>Bacteria</taxon>
        <taxon>Bacillati</taxon>
        <taxon>Bacillota</taxon>
        <taxon>Bacilli</taxon>
        <taxon>Bacillales</taxon>
        <taxon>Caryophanaceae</taxon>
        <taxon>Bhargavaea</taxon>
    </lineage>
</organism>
<feature type="domain" description="FAD-dependent oxidoreductase 2 FAD-binding" evidence="12">
    <location>
        <begin position="10"/>
        <end position="392"/>
    </location>
</feature>
<evidence type="ECO:0000256" key="5">
    <source>
        <dbReference type="ARBA" id="ARBA00021901"/>
    </source>
</evidence>
<evidence type="ECO:0000256" key="7">
    <source>
        <dbReference type="ARBA" id="ARBA00022642"/>
    </source>
</evidence>
<dbReference type="RefSeq" id="WP_354195686.1">
    <property type="nucleotide sequence ID" value="NZ_JBEPLW010000003.1"/>
</dbReference>
<comment type="cofactor">
    <cofactor evidence="1">
        <name>FAD</name>
        <dbReference type="ChEBI" id="CHEBI:57692"/>
    </cofactor>
</comment>
<dbReference type="InterPro" id="IPR015939">
    <property type="entry name" value="Fum_Rdtase/Succ_DH_flav-like_C"/>
</dbReference>
<comment type="similarity">
    <text evidence="3">Belongs to the FAD-dependent oxidoreductase 2 family. NadB subfamily.</text>
</comment>
<keyword evidence="9" id="KW-0560">Oxidoreductase</keyword>
<evidence type="ECO:0000256" key="11">
    <source>
        <dbReference type="ARBA" id="ARBA00048305"/>
    </source>
</evidence>
<dbReference type="Gene3D" id="1.20.58.100">
    <property type="entry name" value="Fumarate reductase/succinate dehydrogenase flavoprotein-like, C-terminal domain"/>
    <property type="match status" value="1"/>
</dbReference>
<keyword evidence="7" id="KW-0662">Pyridine nucleotide biosynthesis</keyword>
<dbReference type="InterPro" id="IPR037099">
    <property type="entry name" value="Fum_R/Succ_DH_flav-like_C_sf"/>
</dbReference>
<accession>A0ABV2G9Z0</accession>
<dbReference type="Pfam" id="PF02910">
    <property type="entry name" value="Succ_DH_flav_C"/>
    <property type="match status" value="1"/>
</dbReference>
<dbReference type="SUPFAM" id="SSF46977">
    <property type="entry name" value="Succinate dehydrogenase/fumarate reductase flavoprotein C-terminal domain"/>
    <property type="match status" value="1"/>
</dbReference>
<dbReference type="Gene3D" id="3.50.50.60">
    <property type="entry name" value="FAD/NAD(P)-binding domain"/>
    <property type="match status" value="1"/>
</dbReference>
<dbReference type="PANTHER" id="PTHR42716:SF2">
    <property type="entry name" value="L-ASPARTATE OXIDASE, CHLOROPLASTIC"/>
    <property type="match status" value="1"/>
</dbReference>
<comment type="pathway">
    <text evidence="2">Cofactor biosynthesis; NAD(+) biosynthesis; iminoaspartate from L-aspartate (oxidase route): step 1/1.</text>
</comment>
<evidence type="ECO:0000256" key="2">
    <source>
        <dbReference type="ARBA" id="ARBA00004950"/>
    </source>
</evidence>
<evidence type="ECO:0000256" key="8">
    <source>
        <dbReference type="ARBA" id="ARBA00022827"/>
    </source>
</evidence>
<dbReference type="PANTHER" id="PTHR42716">
    <property type="entry name" value="L-ASPARTATE OXIDASE"/>
    <property type="match status" value="1"/>
</dbReference>